<dbReference type="Proteomes" id="UP000284751">
    <property type="component" value="Unassembled WGS sequence"/>
</dbReference>
<dbReference type="EMBL" id="QRTC01000084">
    <property type="protein sequence ID" value="RGQ34346.1"/>
    <property type="molecule type" value="Genomic_DNA"/>
</dbReference>
<gene>
    <name evidence="1" type="ORF">DWY99_13630</name>
</gene>
<accession>A0A412AT91</accession>
<dbReference type="InterPro" id="IPR009057">
    <property type="entry name" value="Homeodomain-like_sf"/>
</dbReference>
<dbReference type="AlphaFoldDB" id="A0A412AT91"/>
<dbReference type="SUPFAM" id="SSF46689">
    <property type="entry name" value="Homeodomain-like"/>
    <property type="match status" value="1"/>
</dbReference>
<evidence type="ECO:0000313" key="2">
    <source>
        <dbReference type="Proteomes" id="UP000284751"/>
    </source>
</evidence>
<evidence type="ECO:0000313" key="1">
    <source>
        <dbReference type="EMBL" id="RGQ34346.1"/>
    </source>
</evidence>
<organism evidence="1 2">
    <name type="scientific">[Clostridium] leptum</name>
    <dbReference type="NCBI Taxonomy" id="1535"/>
    <lineage>
        <taxon>Bacteria</taxon>
        <taxon>Bacillati</taxon>
        <taxon>Bacillota</taxon>
        <taxon>Clostridia</taxon>
        <taxon>Eubacteriales</taxon>
        <taxon>Oscillospiraceae</taxon>
        <taxon>Oscillospiraceae incertae sedis</taxon>
    </lineage>
</organism>
<reference evidence="1 2" key="1">
    <citation type="submission" date="2018-08" db="EMBL/GenBank/DDBJ databases">
        <title>A genome reference for cultivated species of the human gut microbiota.</title>
        <authorList>
            <person name="Zou Y."/>
            <person name="Xue W."/>
            <person name="Luo G."/>
        </authorList>
    </citation>
    <scope>NUCLEOTIDE SEQUENCE [LARGE SCALE GENOMIC DNA]</scope>
    <source>
        <strain evidence="1 2">AF28-26</strain>
    </source>
</reference>
<proteinExistence type="predicted"/>
<protein>
    <submittedName>
        <fullName evidence="1">TetR family transcriptional regulator</fullName>
    </submittedName>
</protein>
<dbReference type="Gene3D" id="1.10.357.10">
    <property type="entry name" value="Tetracycline Repressor, domain 2"/>
    <property type="match status" value="1"/>
</dbReference>
<comment type="caution">
    <text evidence="1">The sequence shown here is derived from an EMBL/GenBank/DDBJ whole genome shotgun (WGS) entry which is preliminary data.</text>
</comment>
<name>A0A412AT91_9FIRM</name>
<sequence length="54" mass="6375">MTPTLRRATYGLIHKKLITTIFQMMLEELPFDRITVAALAKRADISPNIFYYHY</sequence>